<feature type="domain" description="CxC1-like cysteine cluster associated with KDZ transposases" evidence="1">
    <location>
        <begin position="3"/>
        <end position="81"/>
    </location>
</feature>
<dbReference type="AlphaFoldDB" id="A0A9P6NRX3"/>
<dbReference type="Proteomes" id="UP000886653">
    <property type="component" value="Unassembled WGS sequence"/>
</dbReference>
<dbReference type="InterPro" id="IPR041320">
    <property type="entry name" value="CxC1"/>
</dbReference>
<protein>
    <recommendedName>
        <fullName evidence="1">CxC1-like cysteine cluster associated with KDZ transposases domain-containing protein</fullName>
    </recommendedName>
</protein>
<gene>
    <name evidence="2" type="ORF">CROQUDRAFT_675267</name>
</gene>
<organism evidence="2 3">
    <name type="scientific">Cronartium quercuum f. sp. fusiforme G11</name>
    <dbReference type="NCBI Taxonomy" id="708437"/>
    <lineage>
        <taxon>Eukaryota</taxon>
        <taxon>Fungi</taxon>
        <taxon>Dikarya</taxon>
        <taxon>Basidiomycota</taxon>
        <taxon>Pucciniomycotina</taxon>
        <taxon>Pucciniomycetes</taxon>
        <taxon>Pucciniales</taxon>
        <taxon>Coleosporiaceae</taxon>
        <taxon>Cronartium</taxon>
    </lineage>
</organism>
<reference evidence="2" key="1">
    <citation type="submission" date="2013-11" db="EMBL/GenBank/DDBJ databases">
        <title>Genome sequence of the fusiform rust pathogen reveals effectors for host alternation and coevolution with pine.</title>
        <authorList>
            <consortium name="DOE Joint Genome Institute"/>
            <person name="Smith K."/>
            <person name="Pendleton A."/>
            <person name="Kubisiak T."/>
            <person name="Anderson C."/>
            <person name="Salamov A."/>
            <person name="Aerts A."/>
            <person name="Riley R."/>
            <person name="Clum A."/>
            <person name="Lindquist E."/>
            <person name="Ence D."/>
            <person name="Campbell M."/>
            <person name="Kronenberg Z."/>
            <person name="Feau N."/>
            <person name="Dhillon B."/>
            <person name="Hamelin R."/>
            <person name="Burleigh J."/>
            <person name="Smith J."/>
            <person name="Yandell M."/>
            <person name="Nelson C."/>
            <person name="Grigoriev I."/>
            <person name="Davis J."/>
        </authorList>
    </citation>
    <scope>NUCLEOTIDE SEQUENCE</scope>
    <source>
        <strain evidence="2">G11</strain>
    </source>
</reference>
<keyword evidence="3" id="KW-1185">Reference proteome</keyword>
<dbReference type="PANTHER" id="PTHR33096:SF1">
    <property type="entry name" value="CXC1-LIKE CYSTEINE CLUSTER ASSOCIATED WITH KDZ TRANSPOSASES DOMAIN-CONTAINING PROTEIN"/>
    <property type="match status" value="1"/>
</dbReference>
<evidence type="ECO:0000313" key="2">
    <source>
        <dbReference type="EMBL" id="KAG0152280.1"/>
    </source>
</evidence>
<name>A0A9P6NRX3_9BASI</name>
<proteinExistence type="predicted"/>
<dbReference type="OrthoDB" id="2506489at2759"/>
<dbReference type="EMBL" id="MU167208">
    <property type="protein sequence ID" value="KAG0152280.1"/>
    <property type="molecule type" value="Genomic_DNA"/>
</dbReference>
<sequence>MHELDLIDMQGQCSKCNLKFCTCMPQAVQLIHHGYFFGFPSLPQTAFKIPLVQFHHVLWLTSSISIQGFLDGLTQFLTCHSYTPLTP</sequence>
<evidence type="ECO:0000259" key="1">
    <source>
        <dbReference type="Pfam" id="PF18802"/>
    </source>
</evidence>
<dbReference type="Pfam" id="PF18802">
    <property type="entry name" value="CxC1"/>
    <property type="match status" value="1"/>
</dbReference>
<evidence type="ECO:0000313" key="3">
    <source>
        <dbReference type="Proteomes" id="UP000886653"/>
    </source>
</evidence>
<accession>A0A9P6NRX3</accession>
<comment type="caution">
    <text evidence="2">The sequence shown here is derived from an EMBL/GenBank/DDBJ whole genome shotgun (WGS) entry which is preliminary data.</text>
</comment>
<dbReference type="PANTHER" id="PTHR33096">
    <property type="entry name" value="CXC2 DOMAIN-CONTAINING PROTEIN"/>
    <property type="match status" value="1"/>
</dbReference>